<keyword evidence="10" id="KW-0830">Ubiquinone</keyword>
<dbReference type="PANTHER" id="PTHR12219">
    <property type="entry name" value="NADH-UBIQUINONE OXIDOREDUCTASE"/>
    <property type="match status" value="1"/>
</dbReference>
<evidence type="ECO:0000256" key="1">
    <source>
        <dbReference type="ARBA" id="ARBA00005882"/>
    </source>
</evidence>
<evidence type="ECO:0000256" key="4">
    <source>
        <dbReference type="ARBA" id="ARBA00022792"/>
    </source>
</evidence>
<evidence type="ECO:0000256" key="9">
    <source>
        <dbReference type="RuleBase" id="RU367010"/>
    </source>
</evidence>
<keyword evidence="8 9" id="KW-0472">Membrane</keyword>
<keyword evidence="7 9" id="KW-0496">Mitochondrion</keyword>
<evidence type="ECO:0000256" key="7">
    <source>
        <dbReference type="ARBA" id="ARBA00023128"/>
    </source>
</evidence>
<dbReference type="STRING" id="1392247.A0A3N4KZ61"/>
<dbReference type="EMBL" id="ML119117">
    <property type="protein sequence ID" value="RPB14542.1"/>
    <property type="molecule type" value="Genomic_DNA"/>
</dbReference>
<dbReference type="FunFam" id="3.30.160.190:FF:000001">
    <property type="entry name" value="NADH-ubiquinone oxidoreductase 21 kDa subunit mitochondrial"/>
    <property type="match status" value="1"/>
</dbReference>
<dbReference type="InterPro" id="IPR006885">
    <property type="entry name" value="NADH_UbQ_FeS_4_mit-like"/>
</dbReference>
<dbReference type="OrthoDB" id="3089at2759"/>
<accession>A0A3N4KZ61</accession>
<evidence type="ECO:0000256" key="3">
    <source>
        <dbReference type="ARBA" id="ARBA00022660"/>
    </source>
</evidence>
<dbReference type="Gene3D" id="3.30.160.190">
    <property type="entry name" value="atu1810 like domain"/>
    <property type="match status" value="1"/>
</dbReference>
<keyword evidence="5 9" id="KW-0809">Transit peptide</keyword>
<organism evidence="10 11">
    <name type="scientific">Morchella conica CCBAS932</name>
    <dbReference type="NCBI Taxonomy" id="1392247"/>
    <lineage>
        <taxon>Eukaryota</taxon>
        <taxon>Fungi</taxon>
        <taxon>Dikarya</taxon>
        <taxon>Ascomycota</taxon>
        <taxon>Pezizomycotina</taxon>
        <taxon>Pezizomycetes</taxon>
        <taxon>Pezizales</taxon>
        <taxon>Morchellaceae</taxon>
        <taxon>Morchella</taxon>
    </lineage>
</organism>
<evidence type="ECO:0000313" key="11">
    <source>
        <dbReference type="Proteomes" id="UP000277580"/>
    </source>
</evidence>
<dbReference type="InParanoid" id="A0A3N4KZ61"/>
<keyword evidence="6 9" id="KW-0249">Electron transport</keyword>
<dbReference type="GO" id="GO:0005743">
    <property type="term" value="C:mitochondrial inner membrane"/>
    <property type="evidence" value="ECO:0007669"/>
    <property type="project" value="UniProtKB-SubCell"/>
</dbReference>
<keyword evidence="4 9" id="KW-0999">Mitochondrion inner membrane</keyword>
<comment type="subcellular location">
    <subcellularLocation>
        <location evidence="9">Mitochondrion inner membrane</location>
        <topology evidence="9">Peripheral membrane protein</topology>
        <orientation evidence="9">Matrix side</orientation>
    </subcellularLocation>
</comment>
<evidence type="ECO:0000313" key="10">
    <source>
        <dbReference type="EMBL" id="RPB14542.1"/>
    </source>
</evidence>
<dbReference type="PANTHER" id="PTHR12219:SF8">
    <property type="entry name" value="NADH DEHYDROGENASE [UBIQUINONE] IRON-SULFUR PROTEIN 4, MITOCHONDRIAL"/>
    <property type="match status" value="1"/>
</dbReference>
<proteinExistence type="inferred from homology"/>
<comment type="function">
    <text evidence="9">Accessory subunit of the mitochondrial membrane respiratory chain NADH dehydrogenase (Complex I), that is believed not to be involved in catalysis. Complex I functions in the transfer of electrons from NADH to the respiratory chain. The immediate electron acceptor for the enzyme is believed to be ubiquinone.</text>
</comment>
<comment type="similarity">
    <text evidence="1 9">Belongs to the complex I NDUFS4 subunit family.</text>
</comment>
<protein>
    <recommendedName>
        <fullName evidence="9">NADH dehydrogenase [ubiquinone] iron-sulfur protein 4, mitochondrial</fullName>
    </recommendedName>
</protein>
<evidence type="ECO:0000256" key="8">
    <source>
        <dbReference type="ARBA" id="ARBA00023136"/>
    </source>
</evidence>
<name>A0A3N4KZ61_9PEZI</name>
<reference evidence="10 11" key="1">
    <citation type="journal article" date="2018" name="Nat. Ecol. Evol.">
        <title>Pezizomycetes genomes reveal the molecular basis of ectomycorrhizal truffle lifestyle.</title>
        <authorList>
            <person name="Murat C."/>
            <person name="Payen T."/>
            <person name="Noel B."/>
            <person name="Kuo A."/>
            <person name="Morin E."/>
            <person name="Chen J."/>
            <person name="Kohler A."/>
            <person name="Krizsan K."/>
            <person name="Balestrini R."/>
            <person name="Da Silva C."/>
            <person name="Montanini B."/>
            <person name="Hainaut M."/>
            <person name="Levati E."/>
            <person name="Barry K.W."/>
            <person name="Belfiori B."/>
            <person name="Cichocki N."/>
            <person name="Clum A."/>
            <person name="Dockter R.B."/>
            <person name="Fauchery L."/>
            <person name="Guy J."/>
            <person name="Iotti M."/>
            <person name="Le Tacon F."/>
            <person name="Lindquist E.A."/>
            <person name="Lipzen A."/>
            <person name="Malagnac F."/>
            <person name="Mello A."/>
            <person name="Molinier V."/>
            <person name="Miyauchi S."/>
            <person name="Poulain J."/>
            <person name="Riccioni C."/>
            <person name="Rubini A."/>
            <person name="Sitrit Y."/>
            <person name="Splivallo R."/>
            <person name="Traeger S."/>
            <person name="Wang M."/>
            <person name="Zifcakova L."/>
            <person name="Wipf D."/>
            <person name="Zambonelli A."/>
            <person name="Paolocci F."/>
            <person name="Nowrousian M."/>
            <person name="Ottonello S."/>
            <person name="Baldrian P."/>
            <person name="Spatafora J.W."/>
            <person name="Henrissat B."/>
            <person name="Nagy L.G."/>
            <person name="Aury J.M."/>
            <person name="Wincker P."/>
            <person name="Grigoriev I.V."/>
            <person name="Bonfante P."/>
            <person name="Martin F.M."/>
        </authorList>
    </citation>
    <scope>NUCLEOTIDE SEQUENCE [LARGE SCALE GENOMIC DNA]</scope>
    <source>
        <strain evidence="10 11">CCBAS932</strain>
    </source>
</reference>
<keyword evidence="3 9" id="KW-0679">Respiratory chain</keyword>
<keyword evidence="11" id="KW-1185">Reference proteome</keyword>
<keyword evidence="2 9" id="KW-0813">Transport</keyword>
<dbReference type="AlphaFoldDB" id="A0A3N4KZ61"/>
<evidence type="ECO:0000256" key="5">
    <source>
        <dbReference type="ARBA" id="ARBA00022946"/>
    </source>
</evidence>
<dbReference type="GO" id="GO:0022900">
    <property type="term" value="P:electron transport chain"/>
    <property type="evidence" value="ECO:0007669"/>
    <property type="project" value="InterPro"/>
</dbReference>
<sequence>MSSFRASWAILTRRPAMLVAPTRNPSNFVRYKSTELKGVVTQPNSPTNSAGTLDIHLVPDHATSAYSPVPVPSEVRGPDEPLDVGAFSGAPIDLKSRTVRIFKPAKPATQSGNWNGRQWRMDWDVLGKGHRWENSLMGWQSSGDPMQGTHIFFKTKEDAIHFAEKQGYEWFIQEPNERGFKPKAYASNFYHSPKKLKVIRTK</sequence>
<dbReference type="Proteomes" id="UP000277580">
    <property type="component" value="Unassembled WGS sequence"/>
</dbReference>
<dbReference type="Pfam" id="PF04800">
    <property type="entry name" value="NDUS4"/>
    <property type="match status" value="1"/>
</dbReference>
<evidence type="ECO:0000256" key="6">
    <source>
        <dbReference type="ARBA" id="ARBA00022982"/>
    </source>
</evidence>
<dbReference type="InterPro" id="IPR038532">
    <property type="entry name" value="NDUFS4-like_sf"/>
</dbReference>
<gene>
    <name evidence="10" type="ORF">P167DRAFT_533973</name>
</gene>
<evidence type="ECO:0000256" key="2">
    <source>
        <dbReference type="ARBA" id="ARBA00022448"/>
    </source>
</evidence>